<dbReference type="NCBIfam" id="NF003611">
    <property type="entry name" value="PRK05257.3-2"/>
    <property type="match status" value="1"/>
</dbReference>
<dbReference type="InterPro" id="IPR036188">
    <property type="entry name" value="FAD/NAD-bd_sf"/>
</dbReference>
<evidence type="ECO:0000313" key="9">
    <source>
        <dbReference type="EMBL" id="MFD2757815.1"/>
    </source>
</evidence>
<dbReference type="InterPro" id="IPR006231">
    <property type="entry name" value="MQO"/>
</dbReference>
<keyword evidence="4 8" id="KW-0816">Tricarboxylic acid cycle</keyword>
<evidence type="ECO:0000256" key="7">
    <source>
        <dbReference type="ARBA" id="ARBA00023002"/>
    </source>
</evidence>
<dbReference type="NCBIfam" id="TIGR01320">
    <property type="entry name" value="mal_quin_oxido"/>
    <property type="match status" value="1"/>
</dbReference>
<protein>
    <recommendedName>
        <fullName evidence="8">Probable malate:quinone oxidoreductase</fullName>
        <ecNumber evidence="8">1.1.5.4</ecNumber>
    </recommendedName>
    <alternativeName>
        <fullName evidence="8">MQO</fullName>
    </alternativeName>
    <alternativeName>
        <fullName evidence="8">Malate dehydrogenase [quinone]</fullName>
    </alternativeName>
</protein>
<dbReference type="HAMAP" id="MF_00212">
    <property type="entry name" value="MQO"/>
    <property type="match status" value="1"/>
</dbReference>
<evidence type="ECO:0000256" key="8">
    <source>
        <dbReference type="HAMAP-Rule" id="MF_00212"/>
    </source>
</evidence>
<keyword evidence="10" id="KW-1185">Reference proteome</keyword>
<comment type="caution">
    <text evidence="9">The sequence shown here is derived from an EMBL/GenBank/DDBJ whole genome shotgun (WGS) entry which is preliminary data.</text>
</comment>
<comment type="pathway">
    <text evidence="3 8">Carbohydrate metabolism; tricarboxylic acid cycle; oxaloacetate from (S)-malate (quinone route): step 1/1.</text>
</comment>
<dbReference type="NCBIfam" id="NF003603">
    <property type="entry name" value="PRK05257.1-1"/>
    <property type="match status" value="1"/>
</dbReference>
<keyword evidence="6 8" id="KW-0274">FAD</keyword>
<keyword evidence="7 8" id="KW-0560">Oxidoreductase</keyword>
<dbReference type="NCBIfam" id="NF003606">
    <property type="entry name" value="PRK05257.2-1"/>
    <property type="match status" value="1"/>
</dbReference>
<dbReference type="EC" id="1.1.5.4" evidence="8"/>
<dbReference type="NCBIfam" id="NF009875">
    <property type="entry name" value="PRK13339.1"/>
    <property type="match status" value="1"/>
</dbReference>
<dbReference type="Gene3D" id="3.50.50.60">
    <property type="entry name" value="FAD/NAD(P)-binding domain"/>
    <property type="match status" value="1"/>
</dbReference>
<evidence type="ECO:0000256" key="1">
    <source>
        <dbReference type="ARBA" id="ARBA00001139"/>
    </source>
</evidence>
<organism evidence="9 10">
    <name type="scientific">Gulosibacter faecalis</name>
    <dbReference type="NCBI Taxonomy" id="272240"/>
    <lineage>
        <taxon>Bacteria</taxon>
        <taxon>Bacillati</taxon>
        <taxon>Actinomycetota</taxon>
        <taxon>Actinomycetes</taxon>
        <taxon>Micrococcales</taxon>
        <taxon>Microbacteriaceae</taxon>
        <taxon>Gulosibacter</taxon>
    </lineage>
</organism>
<dbReference type="GO" id="GO:0008924">
    <property type="term" value="F:L-malate dehydrogenase (quinone) activity"/>
    <property type="evidence" value="ECO:0007669"/>
    <property type="project" value="UniProtKB-EC"/>
</dbReference>
<keyword evidence="5 8" id="KW-0285">Flavoprotein</keyword>
<dbReference type="RefSeq" id="WP_019618197.1">
    <property type="nucleotide sequence ID" value="NZ_JBHUNE010000003.1"/>
</dbReference>
<dbReference type="Pfam" id="PF06039">
    <property type="entry name" value="Mqo"/>
    <property type="match status" value="1"/>
</dbReference>
<evidence type="ECO:0000313" key="10">
    <source>
        <dbReference type="Proteomes" id="UP001597492"/>
    </source>
</evidence>
<accession>A0ABW5UWL8</accession>
<dbReference type="PANTHER" id="PTHR43104">
    <property type="entry name" value="L-2-HYDROXYGLUTARATE DEHYDROGENASE, MITOCHONDRIAL"/>
    <property type="match status" value="1"/>
</dbReference>
<dbReference type="Proteomes" id="UP001597492">
    <property type="component" value="Unassembled WGS sequence"/>
</dbReference>
<reference evidence="10" key="1">
    <citation type="journal article" date="2019" name="Int. J. Syst. Evol. Microbiol.">
        <title>The Global Catalogue of Microorganisms (GCM) 10K type strain sequencing project: providing services to taxonomists for standard genome sequencing and annotation.</title>
        <authorList>
            <consortium name="The Broad Institute Genomics Platform"/>
            <consortium name="The Broad Institute Genome Sequencing Center for Infectious Disease"/>
            <person name="Wu L."/>
            <person name="Ma J."/>
        </authorList>
    </citation>
    <scope>NUCLEOTIDE SEQUENCE [LARGE SCALE GENOMIC DNA]</scope>
    <source>
        <strain evidence="10">TISTR 1514</strain>
    </source>
</reference>
<comment type="cofactor">
    <cofactor evidence="2 8">
        <name>FAD</name>
        <dbReference type="ChEBI" id="CHEBI:57692"/>
    </cofactor>
</comment>
<evidence type="ECO:0000256" key="2">
    <source>
        <dbReference type="ARBA" id="ARBA00001974"/>
    </source>
</evidence>
<gene>
    <name evidence="8 9" type="primary">mqo</name>
    <name evidence="9" type="ORF">ACFSW7_05425</name>
</gene>
<proteinExistence type="inferred from homology"/>
<evidence type="ECO:0000256" key="6">
    <source>
        <dbReference type="ARBA" id="ARBA00022827"/>
    </source>
</evidence>
<comment type="similarity">
    <text evidence="8">Belongs to the MQO family.</text>
</comment>
<dbReference type="NCBIfam" id="NF003605">
    <property type="entry name" value="PRK05257.1-4"/>
    <property type="match status" value="1"/>
</dbReference>
<name>A0ABW5UWL8_9MICO</name>
<evidence type="ECO:0000256" key="4">
    <source>
        <dbReference type="ARBA" id="ARBA00022532"/>
    </source>
</evidence>
<evidence type="ECO:0000256" key="3">
    <source>
        <dbReference type="ARBA" id="ARBA00005012"/>
    </source>
</evidence>
<comment type="catalytic activity">
    <reaction evidence="1 8">
        <text>(S)-malate + a quinone = a quinol + oxaloacetate</text>
        <dbReference type="Rhea" id="RHEA:46012"/>
        <dbReference type="ChEBI" id="CHEBI:15589"/>
        <dbReference type="ChEBI" id="CHEBI:16452"/>
        <dbReference type="ChEBI" id="CHEBI:24646"/>
        <dbReference type="ChEBI" id="CHEBI:132124"/>
        <dbReference type="EC" id="1.1.5.4"/>
    </reaction>
</comment>
<dbReference type="PANTHER" id="PTHR43104:SF2">
    <property type="entry name" value="L-2-HYDROXYGLUTARATE DEHYDROGENASE, MITOCHONDRIAL"/>
    <property type="match status" value="1"/>
</dbReference>
<dbReference type="Gene3D" id="3.30.9.10">
    <property type="entry name" value="D-Amino Acid Oxidase, subunit A, domain 2"/>
    <property type="match status" value="1"/>
</dbReference>
<evidence type="ECO:0000256" key="5">
    <source>
        <dbReference type="ARBA" id="ARBA00022630"/>
    </source>
</evidence>
<dbReference type="EMBL" id="JBHUNE010000003">
    <property type="protein sequence ID" value="MFD2757815.1"/>
    <property type="molecule type" value="Genomic_DNA"/>
</dbReference>
<dbReference type="SUPFAM" id="SSF51905">
    <property type="entry name" value="FAD/NAD(P)-binding domain"/>
    <property type="match status" value="1"/>
</dbReference>
<sequence>MTNPKIYDAVLVGGGVMSATLATLLHELEPDWSIKIIERLDDVAQESSGPWNNAGTGHSALCELNYTPEKNGKLDISKALTINEQFQVSRQLWSTLVRRGELPEPKNFINPVPHMTFVTGADNVEFLRRRWNTLKEQPLFSTMQFSEDPAQIFEWAPALMVGRGKDEKVAATYVEQGTDVDFGALTRNLVQNAINNGAVVRLGTEVVDLRQRPDGVWQVATKVRSGAEKGRKNVTHARFVFVGAGGGALPLLQKSGIPEIKAYGGFPISGEFFRTDNPEVVAKHQAKVYAMPPVGAPPMSVPHLDTRVVNGKASLMFGPYAGFNTRYLKQGSLLDMFKSLRFDNLPTYVGIGLTNFDLVSYLVGQLAASPDKKFEDLANFFPEAKREDWRLITAGQRVQAMKKDPSGKGYQLVMGTDVVTKADGTLAGLLGASPGASIAPSAMLDLLKRCFPEQWPAWTEKVTSLVPHYGVKLNDDAELAERVQNETAEVLGIASVS</sequence>